<organism evidence="12 13">
    <name type="scientific">Coccidioides immitis H538.4</name>
    <dbReference type="NCBI Taxonomy" id="396776"/>
    <lineage>
        <taxon>Eukaryota</taxon>
        <taxon>Fungi</taxon>
        <taxon>Dikarya</taxon>
        <taxon>Ascomycota</taxon>
        <taxon>Pezizomycotina</taxon>
        <taxon>Eurotiomycetes</taxon>
        <taxon>Eurotiomycetidae</taxon>
        <taxon>Onygenales</taxon>
        <taxon>Onygenaceae</taxon>
        <taxon>Coccidioides</taxon>
    </lineage>
</organism>
<dbReference type="Proteomes" id="UP000054563">
    <property type="component" value="Unassembled WGS sequence"/>
</dbReference>
<keyword evidence="3" id="KW-0600">Photoreceptor protein</keyword>
<keyword evidence="4" id="KW-0716">Sensory transduction</keyword>
<evidence type="ECO:0000256" key="1">
    <source>
        <dbReference type="ARBA" id="ARBA00004141"/>
    </source>
</evidence>
<evidence type="ECO:0000256" key="4">
    <source>
        <dbReference type="ARBA" id="ARBA00022606"/>
    </source>
</evidence>
<keyword evidence="9 11" id="KW-0472">Membrane</keyword>
<dbReference type="PANTHER" id="PTHR28286">
    <property type="match status" value="1"/>
</dbReference>
<dbReference type="PRINTS" id="PR00251">
    <property type="entry name" value="BACTRLOPSIN"/>
</dbReference>
<evidence type="ECO:0000256" key="5">
    <source>
        <dbReference type="ARBA" id="ARBA00022692"/>
    </source>
</evidence>
<dbReference type="GO" id="GO:0009881">
    <property type="term" value="F:photoreceptor activity"/>
    <property type="evidence" value="ECO:0007669"/>
    <property type="project" value="UniProtKB-KW"/>
</dbReference>
<reference evidence="13" key="1">
    <citation type="journal article" date="2010" name="Genome Res.">
        <title>Population genomic sequencing of Coccidioides fungi reveals recent hybridization and transposon control.</title>
        <authorList>
            <person name="Neafsey D.E."/>
            <person name="Barker B.M."/>
            <person name="Sharpton T.J."/>
            <person name="Stajich J.E."/>
            <person name="Park D.J."/>
            <person name="Whiston E."/>
            <person name="Hung C.-Y."/>
            <person name="McMahan C."/>
            <person name="White J."/>
            <person name="Sykes S."/>
            <person name="Heiman D."/>
            <person name="Young S."/>
            <person name="Zeng Q."/>
            <person name="Abouelleil A."/>
            <person name="Aftuck L."/>
            <person name="Bessette D."/>
            <person name="Brown A."/>
            <person name="FitzGerald M."/>
            <person name="Lui A."/>
            <person name="Macdonald J.P."/>
            <person name="Priest M."/>
            <person name="Orbach M.J."/>
            <person name="Galgiani J.N."/>
            <person name="Kirkland T.N."/>
            <person name="Cole G.T."/>
            <person name="Birren B.W."/>
            <person name="Henn M.R."/>
            <person name="Taylor J.W."/>
            <person name="Rounsley S.D."/>
        </authorList>
    </citation>
    <scope>NUCLEOTIDE SEQUENCE [LARGE SCALE GENOMIC DNA]</scope>
    <source>
        <strain evidence="13">H538.4</strain>
    </source>
</reference>
<proteinExistence type="inferred from homology"/>
<evidence type="ECO:0000313" key="13">
    <source>
        <dbReference type="Proteomes" id="UP000054563"/>
    </source>
</evidence>
<dbReference type="eggNOG" id="ENOG502QQVQ">
    <property type="taxonomic scope" value="Eukaryota"/>
</dbReference>
<dbReference type="OrthoDB" id="10261467at2759"/>
<feature type="transmembrane region" description="Helical" evidence="11">
    <location>
        <begin position="166"/>
        <end position="184"/>
    </location>
</feature>
<evidence type="ECO:0000256" key="7">
    <source>
        <dbReference type="ARBA" id="ARBA00022989"/>
    </source>
</evidence>
<keyword evidence="7 11" id="KW-1133">Transmembrane helix</keyword>
<dbReference type="GO" id="GO:0005886">
    <property type="term" value="C:plasma membrane"/>
    <property type="evidence" value="ECO:0007669"/>
    <property type="project" value="TreeGrafter"/>
</dbReference>
<dbReference type="GO" id="GO:0007602">
    <property type="term" value="P:phototransduction"/>
    <property type="evidence" value="ECO:0007669"/>
    <property type="project" value="UniProtKB-KW"/>
</dbReference>
<evidence type="ECO:0000256" key="8">
    <source>
        <dbReference type="ARBA" id="ARBA00022991"/>
    </source>
</evidence>
<dbReference type="EMBL" id="DS016984">
    <property type="protein sequence ID" value="KMU84068.1"/>
    <property type="molecule type" value="Genomic_DNA"/>
</dbReference>
<dbReference type="Pfam" id="PF01036">
    <property type="entry name" value="Bac_rhodopsin"/>
    <property type="match status" value="1"/>
</dbReference>
<dbReference type="AlphaFoldDB" id="A0A0J8UAD9"/>
<feature type="transmembrane region" description="Helical" evidence="11">
    <location>
        <begin position="32"/>
        <end position="51"/>
    </location>
</feature>
<dbReference type="VEuPathDB" id="FungiDB:CIHG_01854"/>
<sequence length="333" mass="37488">MFKAPGMMDDPHIPTLGKPPIFQELGNTGRRALWVVAILMLVSSLIFYILGARVVVQKRLFHVLTSLVTTISFLAYFAMATGEGIGYNVASIRQEHKNAPDTVEEVYRQVFWVRWLNWGLTFTIILINLALLAGMNGASLLISVAANITMFVTGLISVFSEHGTRWAWFTISCLSYLTVVYHTGFHGRRATLAKDNQTRAFYSSIAGYFLVLLLIYPIIWAASSNTRRMSVDAEIIIYAILDILSQGVFGYWLLVSHDSMQSITLSMDGFWSNGMATKDRSELVTTRGHNQSTTLVCQAWVAFPFFEARPVKLTLTTRTGWRYKSVNTRGRTR</sequence>
<evidence type="ECO:0000256" key="9">
    <source>
        <dbReference type="ARBA" id="ARBA00023136"/>
    </source>
</evidence>
<protein>
    <submittedName>
        <fullName evidence="12">Opsin-1</fullName>
    </submittedName>
</protein>
<dbReference type="GO" id="GO:0005783">
    <property type="term" value="C:endoplasmic reticulum"/>
    <property type="evidence" value="ECO:0007669"/>
    <property type="project" value="TreeGrafter"/>
</dbReference>
<keyword evidence="6" id="KW-0681">Retinal protein</keyword>
<evidence type="ECO:0000256" key="2">
    <source>
        <dbReference type="ARBA" id="ARBA00008130"/>
    </source>
</evidence>
<evidence type="ECO:0000256" key="6">
    <source>
        <dbReference type="ARBA" id="ARBA00022925"/>
    </source>
</evidence>
<dbReference type="CDD" id="cd15028">
    <property type="entry name" value="7tm_Opsin-1_euk"/>
    <property type="match status" value="1"/>
</dbReference>
<comment type="similarity">
    <text evidence="2">Belongs to the archaeal/bacterial/fungal opsin family.</text>
</comment>
<evidence type="ECO:0000313" key="12">
    <source>
        <dbReference type="EMBL" id="KMU84068.1"/>
    </source>
</evidence>
<feature type="transmembrane region" description="Helical" evidence="11">
    <location>
        <begin position="140"/>
        <end position="160"/>
    </location>
</feature>
<dbReference type="SMART" id="SM01021">
    <property type="entry name" value="Bac_rhodopsin"/>
    <property type="match status" value="1"/>
</dbReference>
<feature type="transmembrane region" description="Helical" evidence="11">
    <location>
        <begin position="115"/>
        <end position="133"/>
    </location>
</feature>
<comment type="subcellular location">
    <subcellularLocation>
        <location evidence="1">Membrane</location>
        <topology evidence="1">Multi-pass membrane protein</topology>
    </subcellularLocation>
</comment>
<gene>
    <name evidence="12" type="ORF">CIHG_01854</name>
</gene>
<feature type="transmembrane region" description="Helical" evidence="11">
    <location>
        <begin position="235"/>
        <end position="254"/>
    </location>
</feature>
<dbReference type="FunFam" id="1.20.1070.10:FF:000160">
    <property type="entry name" value="Related to Opsin-1"/>
    <property type="match status" value="1"/>
</dbReference>
<evidence type="ECO:0000256" key="11">
    <source>
        <dbReference type="SAM" id="Phobius"/>
    </source>
</evidence>
<keyword evidence="10" id="KW-0675">Receptor</keyword>
<dbReference type="SUPFAM" id="SSF81321">
    <property type="entry name" value="Family A G protein-coupled receptor-like"/>
    <property type="match status" value="1"/>
</dbReference>
<feature type="transmembrane region" description="Helical" evidence="11">
    <location>
        <begin position="205"/>
        <end position="223"/>
    </location>
</feature>
<dbReference type="Gene3D" id="1.20.1070.10">
    <property type="entry name" value="Rhodopsin 7-helix transmembrane proteins"/>
    <property type="match status" value="1"/>
</dbReference>
<keyword evidence="5 11" id="KW-0812">Transmembrane</keyword>
<keyword evidence="8" id="KW-0157">Chromophore</keyword>
<feature type="transmembrane region" description="Helical" evidence="11">
    <location>
        <begin position="60"/>
        <end position="79"/>
    </location>
</feature>
<name>A0A0J8UAD9_COCIT</name>
<dbReference type="PANTHER" id="PTHR28286:SF2">
    <property type="entry name" value="BACTERIORHODOPSIN _OPSIN, NOPA (EUROFUNG)"/>
    <property type="match status" value="1"/>
</dbReference>
<dbReference type="InterPro" id="IPR001425">
    <property type="entry name" value="Arc/bac/fun_rhodopsins"/>
</dbReference>
<accession>A0A0J8UAD9</accession>
<evidence type="ECO:0000256" key="3">
    <source>
        <dbReference type="ARBA" id="ARBA00022543"/>
    </source>
</evidence>
<evidence type="ECO:0000256" key="10">
    <source>
        <dbReference type="ARBA" id="ARBA00023170"/>
    </source>
</evidence>